<dbReference type="InterPro" id="IPR012337">
    <property type="entry name" value="RNaseH-like_sf"/>
</dbReference>
<dbReference type="PANTHER" id="PTHR42648:SF11">
    <property type="entry name" value="TRANSPOSON TY4-P GAG-POL POLYPROTEIN"/>
    <property type="match status" value="1"/>
</dbReference>
<dbReference type="InterPro" id="IPR039537">
    <property type="entry name" value="Retrotran_Ty1/copia-like"/>
</dbReference>
<feature type="region of interest" description="Disordered" evidence="11">
    <location>
        <begin position="1"/>
        <end position="51"/>
    </location>
</feature>
<evidence type="ECO:0000256" key="7">
    <source>
        <dbReference type="ARBA" id="ARBA00022918"/>
    </source>
</evidence>
<keyword evidence="3" id="KW-0255">Endonuclease</keyword>
<dbReference type="Pfam" id="PF07727">
    <property type="entry name" value="RVT_2"/>
    <property type="match status" value="1"/>
</dbReference>
<evidence type="ECO:0000256" key="5">
    <source>
        <dbReference type="ARBA" id="ARBA00022842"/>
    </source>
</evidence>
<dbReference type="GO" id="GO:0046872">
    <property type="term" value="F:metal ion binding"/>
    <property type="evidence" value="ECO:0007669"/>
    <property type="project" value="UniProtKB-KW"/>
</dbReference>
<keyword evidence="6" id="KW-0229">DNA integration</keyword>
<gene>
    <name evidence="13" type="ORF">Tci_015493</name>
</gene>
<evidence type="ECO:0000256" key="9">
    <source>
        <dbReference type="ARBA" id="ARBA00023172"/>
    </source>
</evidence>
<dbReference type="GO" id="GO:0004519">
    <property type="term" value="F:endonuclease activity"/>
    <property type="evidence" value="ECO:0007669"/>
    <property type="project" value="UniProtKB-KW"/>
</dbReference>
<dbReference type="PANTHER" id="PTHR42648">
    <property type="entry name" value="TRANSPOSASE, PUTATIVE-RELATED"/>
    <property type="match status" value="1"/>
</dbReference>
<keyword evidence="8" id="KW-0239">DNA-directed DNA polymerase</keyword>
<evidence type="ECO:0000256" key="11">
    <source>
        <dbReference type="SAM" id="MobiDB-lite"/>
    </source>
</evidence>
<evidence type="ECO:0000256" key="8">
    <source>
        <dbReference type="ARBA" id="ARBA00022932"/>
    </source>
</evidence>
<protein>
    <submittedName>
        <fullName evidence="13">Retrovirus-related Pol polyprotein from transposon TNT 1-94</fullName>
    </submittedName>
</protein>
<dbReference type="GO" id="GO:0003964">
    <property type="term" value="F:RNA-directed DNA polymerase activity"/>
    <property type="evidence" value="ECO:0007669"/>
    <property type="project" value="UniProtKB-KW"/>
</dbReference>
<dbReference type="AlphaFoldDB" id="A0A6L2K610"/>
<evidence type="ECO:0000256" key="3">
    <source>
        <dbReference type="ARBA" id="ARBA00022759"/>
    </source>
</evidence>
<evidence type="ECO:0000256" key="2">
    <source>
        <dbReference type="ARBA" id="ARBA00022723"/>
    </source>
</evidence>
<keyword evidence="10" id="KW-0511">Multifunctional enzyme</keyword>
<sequence>MLSSTRVKSSTSASGSQPSSNTKKDKIQQPPSSTQKNKVEADPKTVKSSLKNKKCDVEPKVTANVQHCNLNANYKLICVKCNGCMISNNHVLCVHKVINDVNARAKSKSVKKNSKRKVWKPTGNVFTNIGYIWRPTGRTFTTVENTYPLISFTTTTKVLSRNLIALETDTPKPVVTLVYSRKPRKSKTTDPVSKSKVGIYHETYVARSPQQNGVVERRNRTLIEAARTMLIYAKASLFLWAEAVATASYTQNRSIIRIHHRKTPYELLHDKPPDLSFIHVFGALCYPTNDSENLASDATASTGSPSSITVDQDAPSPSNSQTTPETQTLVISNDVEEDNNDLDISHMNNGPFVGIEELPKTPTFRDDPLHEYLHEDSTSQGSSSNIKQTHTPFKSLGRWTKDHLIANVIGDPFCSVSTRKQLQTDTMWCLFDAFLTLVEPMNFKQAITEPSWIDAMQEEIHEFERLQNKARLFAQGFRQEEGIDFKESFATVTRIEAIRIFIANVAHMNMKIFQVYVKTEFLNGELKEEVYVSQPEGFVDQDNPSHILNTTFRPKEPTFQVVLDVLSITPFYQAFLISASIDAIYMHEFWATASFHKHCIKFKLNNKIYSFDDTFRDMLQICPNLLGQKFIDPPFEEEILAFMRELGYPENIKSLSDVQVEILPQPWRTFRTIISKCQGGKVTGLDLLCLSRDQILWGMYHQKNVDYVYLLWEDLVYQIKNKYDTILPDNLTNQAIKESEAYKIYYGLATGKVTPKPKYVRRSTRTKTEQAPKASLGKRLKTTAKVTTLGKKKLPAQGLETLSEITLTETEQMNIVTKRSKIDFHSSHTNGSGADERTGTMMVMILFILSSPLKMKKKDKMQKIKTKKEEKLDEEEDVNELYGDVNVNLERRDTEMTDTLLPNVKVTQVIEDTHVIMNTVTPEAQHQSSSVSSGFISNMLNPNPDTCIDSILNLNTESTSLVDVPVTTNVEMPPSSVITLPSPPVPLVQPQHQTRVLSPAFVPSTSLQNLPSFGSLFKFEDIVKSLEDDFSEFKQTNQFAEAISSIPGFIDKEEAQAENKDFINKLDENSKKIIKEQVKVHVKEQVSKILPGIEKLVNEQLEAEVLTRSSNEAMTSHAVAAN</sequence>
<dbReference type="InterPro" id="IPR001584">
    <property type="entry name" value="Integrase_cat-core"/>
</dbReference>
<dbReference type="EMBL" id="BKCJ010001720">
    <property type="protein sequence ID" value="GEU43515.1"/>
    <property type="molecule type" value="Genomic_DNA"/>
</dbReference>
<dbReference type="SUPFAM" id="SSF53098">
    <property type="entry name" value="Ribonuclease H-like"/>
    <property type="match status" value="1"/>
</dbReference>
<dbReference type="Gene3D" id="3.30.420.10">
    <property type="entry name" value="Ribonuclease H-like superfamily/Ribonuclease H"/>
    <property type="match status" value="1"/>
</dbReference>
<feature type="region of interest" description="Disordered" evidence="11">
    <location>
        <begin position="295"/>
        <end position="326"/>
    </location>
</feature>
<reference evidence="13" key="1">
    <citation type="journal article" date="2019" name="Sci. Rep.">
        <title>Draft genome of Tanacetum cinerariifolium, the natural source of mosquito coil.</title>
        <authorList>
            <person name="Yamashiro T."/>
            <person name="Shiraishi A."/>
            <person name="Satake H."/>
            <person name="Nakayama K."/>
        </authorList>
    </citation>
    <scope>NUCLEOTIDE SEQUENCE</scope>
</reference>
<dbReference type="GO" id="GO:0006310">
    <property type="term" value="P:DNA recombination"/>
    <property type="evidence" value="ECO:0007669"/>
    <property type="project" value="UniProtKB-KW"/>
</dbReference>
<proteinExistence type="predicted"/>
<dbReference type="PROSITE" id="PS50994">
    <property type="entry name" value="INTEGRASE"/>
    <property type="match status" value="1"/>
</dbReference>
<evidence type="ECO:0000256" key="1">
    <source>
        <dbReference type="ARBA" id="ARBA00022722"/>
    </source>
</evidence>
<comment type="caution">
    <text evidence="13">The sequence shown here is derived from an EMBL/GenBank/DDBJ whole genome shotgun (WGS) entry which is preliminary data.</text>
</comment>
<evidence type="ECO:0000313" key="13">
    <source>
        <dbReference type="EMBL" id="GEU43515.1"/>
    </source>
</evidence>
<feature type="domain" description="Integrase catalytic" evidence="12">
    <location>
        <begin position="165"/>
        <end position="272"/>
    </location>
</feature>
<name>A0A6L2K610_TANCI</name>
<dbReference type="GO" id="GO:0003676">
    <property type="term" value="F:nucleic acid binding"/>
    <property type="evidence" value="ECO:0007669"/>
    <property type="project" value="InterPro"/>
</dbReference>
<dbReference type="GO" id="GO:0003887">
    <property type="term" value="F:DNA-directed DNA polymerase activity"/>
    <property type="evidence" value="ECO:0007669"/>
    <property type="project" value="UniProtKB-KW"/>
</dbReference>
<evidence type="ECO:0000256" key="10">
    <source>
        <dbReference type="ARBA" id="ARBA00023268"/>
    </source>
</evidence>
<keyword evidence="5" id="KW-0460">Magnesium</keyword>
<dbReference type="GO" id="GO:0016787">
    <property type="term" value="F:hydrolase activity"/>
    <property type="evidence" value="ECO:0007669"/>
    <property type="project" value="UniProtKB-KW"/>
</dbReference>
<keyword evidence="1" id="KW-0540">Nuclease</keyword>
<keyword evidence="8" id="KW-0808">Transferase</keyword>
<feature type="region of interest" description="Disordered" evidence="11">
    <location>
        <begin position="757"/>
        <end position="777"/>
    </location>
</feature>
<keyword evidence="9" id="KW-0233">DNA recombination</keyword>
<dbReference type="GO" id="GO:0015074">
    <property type="term" value="P:DNA integration"/>
    <property type="evidence" value="ECO:0007669"/>
    <property type="project" value="UniProtKB-KW"/>
</dbReference>
<keyword evidence="2" id="KW-0479">Metal-binding</keyword>
<keyword evidence="8" id="KW-0548">Nucleotidyltransferase</keyword>
<feature type="compositionally biased region" description="Low complexity" evidence="11">
    <location>
        <begin position="1"/>
        <end position="20"/>
    </location>
</feature>
<evidence type="ECO:0000256" key="4">
    <source>
        <dbReference type="ARBA" id="ARBA00022801"/>
    </source>
</evidence>
<organism evidence="13">
    <name type="scientific">Tanacetum cinerariifolium</name>
    <name type="common">Dalmatian daisy</name>
    <name type="synonym">Chrysanthemum cinerariifolium</name>
    <dbReference type="NCBI Taxonomy" id="118510"/>
    <lineage>
        <taxon>Eukaryota</taxon>
        <taxon>Viridiplantae</taxon>
        <taxon>Streptophyta</taxon>
        <taxon>Embryophyta</taxon>
        <taxon>Tracheophyta</taxon>
        <taxon>Spermatophyta</taxon>
        <taxon>Magnoliopsida</taxon>
        <taxon>eudicotyledons</taxon>
        <taxon>Gunneridae</taxon>
        <taxon>Pentapetalae</taxon>
        <taxon>asterids</taxon>
        <taxon>campanulids</taxon>
        <taxon>Asterales</taxon>
        <taxon>Asteraceae</taxon>
        <taxon>Asteroideae</taxon>
        <taxon>Anthemideae</taxon>
        <taxon>Anthemidinae</taxon>
        <taxon>Tanacetum</taxon>
    </lineage>
</organism>
<accession>A0A6L2K610</accession>
<evidence type="ECO:0000256" key="6">
    <source>
        <dbReference type="ARBA" id="ARBA00022908"/>
    </source>
</evidence>
<dbReference type="InterPro" id="IPR036397">
    <property type="entry name" value="RNaseH_sf"/>
</dbReference>
<evidence type="ECO:0000259" key="12">
    <source>
        <dbReference type="PROSITE" id="PS50994"/>
    </source>
</evidence>
<keyword evidence="7" id="KW-0695">RNA-directed DNA polymerase</keyword>
<dbReference type="InterPro" id="IPR013103">
    <property type="entry name" value="RVT_2"/>
</dbReference>
<keyword evidence="4" id="KW-0378">Hydrolase</keyword>